<protein>
    <submittedName>
        <fullName evidence="1">Uncharacterized protein</fullName>
    </submittedName>
</protein>
<evidence type="ECO:0000313" key="1">
    <source>
        <dbReference type="EMBL" id="KAI3738287.1"/>
    </source>
</evidence>
<reference evidence="1 2" key="2">
    <citation type="journal article" date="2022" name="Mol. Ecol. Resour.">
        <title>The genomes of chicory, endive, great burdock and yacon provide insights into Asteraceae paleo-polyploidization history and plant inulin production.</title>
        <authorList>
            <person name="Fan W."/>
            <person name="Wang S."/>
            <person name="Wang H."/>
            <person name="Wang A."/>
            <person name="Jiang F."/>
            <person name="Liu H."/>
            <person name="Zhao H."/>
            <person name="Xu D."/>
            <person name="Zhang Y."/>
        </authorList>
    </citation>
    <scope>NUCLEOTIDE SEQUENCE [LARGE SCALE GENOMIC DNA]</scope>
    <source>
        <strain evidence="2">cv. Punajuju</strain>
        <tissue evidence="1">Leaves</tissue>
    </source>
</reference>
<dbReference type="Proteomes" id="UP001055811">
    <property type="component" value="Linkage Group LG05"/>
</dbReference>
<accession>A0ACB9CVH2</accession>
<reference evidence="2" key="1">
    <citation type="journal article" date="2022" name="Mol. Ecol. Resour.">
        <title>The genomes of chicory, endive, great burdock and yacon provide insights into Asteraceae palaeo-polyploidization history and plant inulin production.</title>
        <authorList>
            <person name="Fan W."/>
            <person name="Wang S."/>
            <person name="Wang H."/>
            <person name="Wang A."/>
            <person name="Jiang F."/>
            <person name="Liu H."/>
            <person name="Zhao H."/>
            <person name="Xu D."/>
            <person name="Zhang Y."/>
        </authorList>
    </citation>
    <scope>NUCLEOTIDE SEQUENCE [LARGE SCALE GENOMIC DNA]</scope>
    <source>
        <strain evidence="2">cv. Punajuju</strain>
    </source>
</reference>
<sequence length="386" mass="44123">MVFHFRCFSFEYEARAPAKSTTETFYTASSDLNRSKSYSLRSSYLALKRTNLRVFTIAELKAATSDFDISSKIGEGEFWSVHKGTIKSLERPFDDIQVAVKLANGRLMGHRKWLKEATLLGVVEHPNLVKLIGYCVEDDDSEIQRILVYEYMPNGNVNDRLSSMSETPLSWTMRMKVAQDVARGLACLHEGMDYQIIFRDLKSSNILLDDQWNAKLSDFGWLLLRPQSLTNVPITVTTRYTAPEYIETGHLTVECDVWSYGTFLYELIAGKLPLDRNQHENKQQLVNMVKSYIDSKRFRLTVDSRLEDNYSITSAKKLSIIADRCLSKNPKSRPKMSEVLEMVDELIGGPSQGSCLDTYVGSLVRVIFIKLKKVLRCKMNVQKDTQ</sequence>
<dbReference type="EMBL" id="CM042013">
    <property type="protein sequence ID" value="KAI3738287.1"/>
    <property type="molecule type" value="Genomic_DNA"/>
</dbReference>
<name>A0ACB9CVH2_CICIN</name>
<gene>
    <name evidence="1" type="ORF">L2E82_28311</name>
</gene>
<organism evidence="1 2">
    <name type="scientific">Cichorium intybus</name>
    <name type="common">Chicory</name>
    <dbReference type="NCBI Taxonomy" id="13427"/>
    <lineage>
        <taxon>Eukaryota</taxon>
        <taxon>Viridiplantae</taxon>
        <taxon>Streptophyta</taxon>
        <taxon>Embryophyta</taxon>
        <taxon>Tracheophyta</taxon>
        <taxon>Spermatophyta</taxon>
        <taxon>Magnoliopsida</taxon>
        <taxon>eudicotyledons</taxon>
        <taxon>Gunneridae</taxon>
        <taxon>Pentapetalae</taxon>
        <taxon>asterids</taxon>
        <taxon>campanulids</taxon>
        <taxon>Asterales</taxon>
        <taxon>Asteraceae</taxon>
        <taxon>Cichorioideae</taxon>
        <taxon>Cichorieae</taxon>
        <taxon>Cichoriinae</taxon>
        <taxon>Cichorium</taxon>
    </lineage>
</organism>
<keyword evidence="2" id="KW-1185">Reference proteome</keyword>
<comment type="caution">
    <text evidence="1">The sequence shown here is derived from an EMBL/GenBank/DDBJ whole genome shotgun (WGS) entry which is preliminary data.</text>
</comment>
<proteinExistence type="predicted"/>
<evidence type="ECO:0000313" key="2">
    <source>
        <dbReference type="Proteomes" id="UP001055811"/>
    </source>
</evidence>